<evidence type="ECO:0000313" key="3">
    <source>
        <dbReference type="EMBL" id="SVD30038.1"/>
    </source>
</evidence>
<dbReference type="Pfam" id="PF17939">
    <property type="entry name" value="TetR_C_30"/>
    <property type="match status" value="1"/>
</dbReference>
<dbReference type="PANTHER" id="PTHR30055">
    <property type="entry name" value="HTH-TYPE TRANSCRIPTIONAL REGULATOR RUTR"/>
    <property type="match status" value="1"/>
</dbReference>
<protein>
    <recommendedName>
        <fullName evidence="2">HTH tetR-type domain-containing protein</fullName>
    </recommendedName>
</protein>
<evidence type="ECO:0000256" key="1">
    <source>
        <dbReference type="ARBA" id="ARBA00023125"/>
    </source>
</evidence>
<dbReference type="SUPFAM" id="SSF46689">
    <property type="entry name" value="Homeodomain-like"/>
    <property type="match status" value="1"/>
</dbReference>
<dbReference type="PROSITE" id="PS50977">
    <property type="entry name" value="HTH_TETR_2"/>
    <property type="match status" value="1"/>
</dbReference>
<dbReference type="GO" id="GO:0000976">
    <property type="term" value="F:transcription cis-regulatory region binding"/>
    <property type="evidence" value="ECO:0007669"/>
    <property type="project" value="TreeGrafter"/>
</dbReference>
<dbReference type="EMBL" id="UINC01141979">
    <property type="protein sequence ID" value="SVD30038.1"/>
    <property type="molecule type" value="Genomic_DNA"/>
</dbReference>
<feature type="non-terminal residue" evidence="3">
    <location>
        <position position="208"/>
    </location>
</feature>
<dbReference type="Gene3D" id="1.10.357.10">
    <property type="entry name" value="Tetracycline Repressor, domain 2"/>
    <property type="match status" value="1"/>
</dbReference>
<organism evidence="3">
    <name type="scientific">marine metagenome</name>
    <dbReference type="NCBI Taxonomy" id="408172"/>
    <lineage>
        <taxon>unclassified sequences</taxon>
        <taxon>metagenomes</taxon>
        <taxon>ecological metagenomes</taxon>
    </lineage>
</organism>
<name>A0A382U8M5_9ZZZZ</name>
<sequence>MFRLDSGILYTVFKRLIQSFVLIMDTKTKILNAAEHLFASRGPNATSLRQVIGRANVNLAAIHYHFGNKESLLRTVLSRRLIPLNADRLALLEKYERESGKRAVSLPKILEALVGPALRLSRDPKQGGTVFMRLLGRCVLEPDEKIQTMLNHQFHYVLERFTPAFKRAVPSLPPVDFFWRIHFLVGSMAHTMADSERLGAISGGLCDP</sequence>
<evidence type="ECO:0000259" key="2">
    <source>
        <dbReference type="PROSITE" id="PS50977"/>
    </source>
</evidence>
<dbReference type="InterPro" id="IPR023772">
    <property type="entry name" value="DNA-bd_HTH_TetR-type_CS"/>
</dbReference>
<feature type="domain" description="HTH tetR-type" evidence="2">
    <location>
        <begin position="24"/>
        <end position="84"/>
    </location>
</feature>
<dbReference type="PANTHER" id="PTHR30055:SF235">
    <property type="entry name" value="TRANSCRIPTIONAL REGULATORY PROTEIN"/>
    <property type="match status" value="1"/>
</dbReference>
<dbReference type="SUPFAM" id="SSF48498">
    <property type="entry name" value="Tetracyclin repressor-like, C-terminal domain"/>
    <property type="match status" value="1"/>
</dbReference>
<dbReference type="InterPro" id="IPR050109">
    <property type="entry name" value="HTH-type_TetR-like_transc_reg"/>
</dbReference>
<proteinExistence type="predicted"/>
<gene>
    <name evidence="3" type="ORF">METZ01_LOCUS382892</name>
</gene>
<dbReference type="InterPro" id="IPR041586">
    <property type="entry name" value="PsrA_TetR_C"/>
</dbReference>
<dbReference type="GO" id="GO:0003700">
    <property type="term" value="F:DNA-binding transcription factor activity"/>
    <property type="evidence" value="ECO:0007669"/>
    <property type="project" value="TreeGrafter"/>
</dbReference>
<dbReference type="AlphaFoldDB" id="A0A382U8M5"/>
<dbReference type="PROSITE" id="PS01081">
    <property type="entry name" value="HTH_TETR_1"/>
    <property type="match status" value="1"/>
</dbReference>
<dbReference type="InterPro" id="IPR036271">
    <property type="entry name" value="Tet_transcr_reg_TetR-rel_C_sf"/>
</dbReference>
<dbReference type="PRINTS" id="PR00455">
    <property type="entry name" value="HTHTETR"/>
</dbReference>
<reference evidence="3" key="1">
    <citation type="submission" date="2018-05" db="EMBL/GenBank/DDBJ databases">
        <authorList>
            <person name="Lanie J.A."/>
            <person name="Ng W.-L."/>
            <person name="Kazmierczak K.M."/>
            <person name="Andrzejewski T.M."/>
            <person name="Davidsen T.M."/>
            <person name="Wayne K.J."/>
            <person name="Tettelin H."/>
            <person name="Glass J.I."/>
            <person name="Rusch D."/>
            <person name="Podicherti R."/>
            <person name="Tsui H.-C.T."/>
            <person name="Winkler M.E."/>
        </authorList>
    </citation>
    <scope>NUCLEOTIDE SEQUENCE</scope>
</reference>
<dbReference type="InterPro" id="IPR009057">
    <property type="entry name" value="Homeodomain-like_sf"/>
</dbReference>
<accession>A0A382U8M5</accession>
<keyword evidence="1" id="KW-0238">DNA-binding</keyword>
<dbReference type="InterPro" id="IPR001647">
    <property type="entry name" value="HTH_TetR"/>
</dbReference>
<dbReference type="Pfam" id="PF00440">
    <property type="entry name" value="TetR_N"/>
    <property type="match status" value="1"/>
</dbReference>